<dbReference type="InterPro" id="IPR006553">
    <property type="entry name" value="Leu-rich_rpt_Cys-con_subtyp"/>
</dbReference>
<dbReference type="PANTHER" id="PTHR13318">
    <property type="entry name" value="PARTNER OF PAIRED, ISOFORM B-RELATED"/>
    <property type="match status" value="1"/>
</dbReference>
<reference evidence="3" key="2">
    <citation type="submission" date="2022-01" db="EMBL/GenBank/DDBJ databases">
        <authorList>
            <person name="Yamashiro T."/>
            <person name="Shiraishi A."/>
            <person name="Satake H."/>
            <person name="Nakayama K."/>
        </authorList>
    </citation>
    <scope>NUCLEOTIDE SEQUENCE</scope>
</reference>
<evidence type="ECO:0000313" key="4">
    <source>
        <dbReference type="Proteomes" id="UP001151760"/>
    </source>
</evidence>
<gene>
    <name evidence="3" type="ORF">Tco_0890310</name>
</gene>
<dbReference type="SUPFAM" id="SSF52047">
    <property type="entry name" value="RNI-like"/>
    <property type="match status" value="1"/>
</dbReference>
<evidence type="ECO:0000313" key="3">
    <source>
        <dbReference type="EMBL" id="GJT20373.1"/>
    </source>
</evidence>
<feature type="compositionally biased region" description="Acidic residues" evidence="1">
    <location>
        <begin position="505"/>
        <end position="518"/>
    </location>
</feature>
<dbReference type="Pfam" id="PF18511">
    <property type="entry name" value="F-box_5"/>
    <property type="match status" value="1"/>
</dbReference>
<evidence type="ECO:0000256" key="1">
    <source>
        <dbReference type="SAM" id="MobiDB-lite"/>
    </source>
</evidence>
<sequence>MAPTKHKLETTKLEEEVLDLVIPYIHNVEDQNSVSLVSRKLCEIVGITRKRVTVHTLYSNPSRLSKRFPFIESLTLKGPPSDFIRTRHYAVRITPWIEQLALEFRCLKELHLCRLVVHDEDIQTLARTRGKDLRSLKIRKCEKFSTDGLRHVSKYCNKLTTLCLEYCDYRKVTDEIWLHQLALNSTVLERFSLKDPFMFDAKYLTLLAKNCCNSLISLKLGECYLSNLGDAFRYAVRLEHFSGDNWDQVNELVGFQFPPNMRSLSIGDLPVTRYSIVLPFLNQIRKLKLLAVTLNHKCQCLFFEKCPNLEVLFTQDVCGDRGLQVIGQFCKKLRKLTHNGVVTHVGLIDVAKGCTNLESLKVSLRDVTNEALECVGTHLKNLRDFRIRLGKEDGITDLPLDNGVRAMLMGCNKLERLDISLRHEGLTDVGLEYIGKYGANLRSLSLTHIGKSNAGLVKLSEGCPRLRKLKLRGCPFCEQVVARYVFNILSLRYVWFDNTDRESSDGESSDGESSDGESSDCVRTYLALTRPEFQL</sequence>
<name>A0ABQ5C360_9ASTR</name>
<reference evidence="3" key="1">
    <citation type="journal article" date="2022" name="Int. J. Mol. Sci.">
        <title>Draft Genome of Tanacetum Coccineum: Genomic Comparison of Closely Related Tanacetum-Family Plants.</title>
        <authorList>
            <person name="Yamashiro T."/>
            <person name="Shiraishi A."/>
            <person name="Nakayama K."/>
            <person name="Satake H."/>
        </authorList>
    </citation>
    <scope>NUCLEOTIDE SEQUENCE</scope>
</reference>
<organism evidence="3 4">
    <name type="scientific">Tanacetum coccineum</name>
    <dbReference type="NCBI Taxonomy" id="301880"/>
    <lineage>
        <taxon>Eukaryota</taxon>
        <taxon>Viridiplantae</taxon>
        <taxon>Streptophyta</taxon>
        <taxon>Embryophyta</taxon>
        <taxon>Tracheophyta</taxon>
        <taxon>Spermatophyta</taxon>
        <taxon>Magnoliopsida</taxon>
        <taxon>eudicotyledons</taxon>
        <taxon>Gunneridae</taxon>
        <taxon>Pentapetalae</taxon>
        <taxon>asterids</taxon>
        <taxon>campanulids</taxon>
        <taxon>Asterales</taxon>
        <taxon>Asteraceae</taxon>
        <taxon>Asteroideae</taxon>
        <taxon>Anthemideae</taxon>
        <taxon>Anthemidinae</taxon>
        <taxon>Tanacetum</taxon>
    </lineage>
</organism>
<dbReference type="EMBL" id="BQNB010013797">
    <property type="protein sequence ID" value="GJT20373.1"/>
    <property type="molecule type" value="Genomic_DNA"/>
</dbReference>
<dbReference type="InterPro" id="IPR032675">
    <property type="entry name" value="LRR_dom_sf"/>
</dbReference>
<feature type="region of interest" description="Disordered" evidence="1">
    <location>
        <begin position="502"/>
        <end position="521"/>
    </location>
</feature>
<feature type="domain" description="COI1 F-box" evidence="2">
    <location>
        <begin position="11"/>
        <end position="50"/>
    </location>
</feature>
<protein>
    <submittedName>
        <fullName evidence="3">Leucine-rich repeat, cysteine-containing subtype protein</fullName>
    </submittedName>
</protein>
<proteinExistence type="predicted"/>
<dbReference type="PANTHER" id="PTHR13318:SF28">
    <property type="entry name" value="CORONATINE-INSENSITIVE PROTEIN HOMOLOG 2"/>
    <property type="match status" value="1"/>
</dbReference>
<dbReference type="SMART" id="SM00367">
    <property type="entry name" value="LRR_CC"/>
    <property type="match status" value="6"/>
</dbReference>
<dbReference type="Gene3D" id="3.80.10.10">
    <property type="entry name" value="Ribonuclease Inhibitor"/>
    <property type="match status" value="1"/>
</dbReference>
<keyword evidence="4" id="KW-1185">Reference proteome</keyword>
<dbReference type="Gene3D" id="1.20.1280.50">
    <property type="match status" value="1"/>
</dbReference>
<dbReference type="Proteomes" id="UP001151760">
    <property type="component" value="Unassembled WGS sequence"/>
</dbReference>
<accession>A0ABQ5C360</accession>
<dbReference type="InterPro" id="IPR041567">
    <property type="entry name" value="COI1_F-box"/>
</dbReference>
<evidence type="ECO:0000259" key="2">
    <source>
        <dbReference type="Pfam" id="PF18511"/>
    </source>
</evidence>
<comment type="caution">
    <text evidence="3">The sequence shown here is derived from an EMBL/GenBank/DDBJ whole genome shotgun (WGS) entry which is preliminary data.</text>
</comment>